<dbReference type="SUPFAM" id="SSF57756">
    <property type="entry name" value="Retrovirus zinc finger-like domains"/>
    <property type="match status" value="1"/>
</dbReference>
<dbReference type="OrthoDB" id="2596766at2759"/>
<feature type="non-terminal residue" evidence="4">
    <location>
        <position position="1"/>
    </location>
</feature>
<dbReference type="Pfam" id="PF14223">
    <property type="entry name" value="Retrotran_gag_2"/>
    <property type="match status" value="1"/>
</dbReference>
<keyword evidence="1" id="KW-0863">Zinc-finger</keyword>
<keyword evidence="1" id="KW-0862">Zinc</keyword>
<feature type="region of interest" description="Disordered" evidence="2">
    <location>
        <begin position="136"/>
        <end position="176"/>
    </location>
</feature>
<dbReference type="Pfam" id="PF22936">
    <property type="entry name" value="Pol_BBD"/>
    <property type="match status" value="1"/>
</dbReference>
<evidence type="ECO:0000256" key="2">
    <source>
        <dbReference type="SAM" id="MobiDB-lite"/>
    </source>
</evidence>
<evidence type="ECO:0000256" key="1">
    <source>
        <dbReference type="PROSITE-ProRule" id="PRU00047"/>
    </source>
</evidence>
<sequence>NYINRTGRYRKAVSLIRQWVDINIFHHVATESKAHTLWNKIEQMYQRKTAQNKAFVIKKLVNLKYWDGKSVAEHLNEFQDMVNQLVTMDMKLDEELQALLLLSSLPDSWETLVVSLSNSAPEGKLTLTQVKDNMFNEETRRKDSGASSSQTLVTETRRRSKSRGRSNKSRDKLQSQPNRKFKCYHCGEEGHIKRNCKAWKNRGWRNNKAENDENTATPVINGEVVLLSVEEKECHVADSCVEWVIDSAASYHATSHKEFFSLYKEGEFGRVKMGNNSIENIVGVGDVCIQTDIGCTITLKDVRHIPYLRLNLISVHALDLAGYTNNFGNGTWRLT</sequence>
<dbReference type="PANTHER" id="PTHR47592">
    <property type="entry name" value="PBF68 PROTEIN"/>
    <property type="match status" value="1"/>
</dbReference>
<protein>
    <recommendedName>
        <fullName evidence="3">CCHC-type domain-containing protein</fullName>
    </recommendedName>
</protein>
<accession>A0A9N7RQB6</accession>
<dbReference type="GO" id="GO:0003676">
    <property type="term" value="F:nucleic acid binding"/>
    <property type="evidence" value="ECO:0007669"/>
    <property type="project" value="InterPro"/>
</dbReference>
<comment type="caution">
    <text evidence="4">The sequence shown here is derived from an EMBL/GenBank/DDBJ whole genome shotgun (WGS) entry which is preliminary data.</text>
</comment>
<dbReference type="GO" id="GO:0008270">
    <property type="term" value="F:zinc ion binding"/>
    <property type="evidence" value="ECO:0007669"/>
    <property type="project" value="UniProtKB-KW"/>
</dbReference>
<dbReference type="InterPro" id="IPR054722">
    <property type="entry name" value="PolX-like_BBD"/>
</dbReference>
<evidence type="ECO:0000259" key="3">
    <source>
        <dbReference type="PROSITE" id="PS50158"/>
    </source>
</evidence>
<dbReference type="Gene3D" id="4.10.60.10">
    <property type="entry name" value="Zinc finger, CCHC-type"/>
    <property type="match status" value="1"/>
</dbReference>
<dbReference type="InterPro" id="IPR036875">
    <property type="entry name" value="Znf_CCHC_sf"/>
</dbReference>
<gene>
    <name evidence="4" type="ORF">SHERM_00481</name>
</gene>
<feature type="domain" description="CCHC-type" evidence="3">
    <location>
        <begin position="182"/>
        <end position="197"/>
    </location>
</feature>
<dbReference type="PROSITE" id="PS50158">
    <property type="entry name" value="ZF_CCHC"/>
    <property type="match status" value="1"/>
</dbReference>
<dbReference type="PANTHER" id="PTHR47592:SF31">
    <property type="entry name" value="ZINC FINGER, CCHC-TYPE-RELATED"/>
    <property type="match status" value="1"/>
</dbReference>
<dbReference type="EMBL" id="CACSLK010032525">
    <property type="protein sequence ID" value="CAA0840400.1"/>
    <property type="molecule type" value="Genomic_DNA"/>
</dbReference>
<dbReference type="Proteomes" id="UP001153555">
    <property type="component" value="Unassembled WGS sequence"/>
</dbReference>
<dbReference type="SMART" id="SM00343">
    <property type="entry name" value="ZnF_C2HC"/>
    <property type="match status" value="1"/>
</dbReference>
<dbReference type="Pfam" id="PF00098">
    <property type="entry name" value="zf-CCHC"/>
    <property type="match status" value="1"/>
</dbReference>
<dbReference type="AlphaFoldDB" id="A0A9N7RQB6"/>
<keyword evidence="5" id="KW-1185">Reference proteome</keyword>
<evidence type="ECO:0000313" key="4">
    <source>
        <dbReference type="EMBL" id="CAA0840400.1"/>
    </source>
</evidence>
<name>A0A9N7RQB6_STRHE</name>
<proteinExistence type="predicted"/>
<evidence type="ECO:0000313" key="5">
    <source>
        <dbReference type="Proteomes" id="UP001153555"/>
    </source>
</evidence>
<reference evidence="4" key="1">
    <citation type="submission" date="2019-12" db="EMBL/GenBank/DDBJ databases">
        <authorList>
            <person name="Scholes J."/>
        </authorList>
    </citation>
    <scope>NUCLEOTIDE SEQUENCE</scope>
</reference>
<dbReference type="InterPro" id="IPR001878">
    <property type="entry name" value="Znf_CCHC"/>
</dbReference>
<feature type="non-terminal residue" evidence="4">
    <location>
        <position position="335"/>
    </location>
</feature>
<feature type="compositionally biased region" description="Polar residues" evidence="2">
    <location>
        <begin position="145"/>
        <end position="154"/>
    </location>
</feature>
<organism evidence="4 5">
    <name type="scientific">Striga hermonthica</name>
    <name type="common">Purple witchweed</name>
    <name type="synonym">Buchnera hermonthica</name>
    <dbReference type="NCBI Taxonomy" id="68872"/>
    <lineage>
        <taxon>Eukaryota</taxon>
        <taxon>Viridiplantae</taxon>
        <taxon>Streptophyta</taxon>
        <taxon>Embryophyta</taxon>
        <taxon>Tracheophyta</taxon>
        <taxon>Spermatophyta</taxon>
        <taxon>Magnoliopsida</taxon>
        <taxon>eudicotyledons</taxon>
        <taxon>Gunneridae</taxon>
        <taxon>Pentapetalae</taxon>
        <taxon>asterids</taxon>
        <taxon>lamiids</taxon>
        <taxon>Lamiales</taxon>
        <taxon>Orobanchaceae</taxon>
        <taxon>Buchnereae</taxon>
        <taxon>Striga</taxon>
    </lineage>
</organism>
<feature type="compositionally biased region" description="Basic residues" evidence="2">
    <location>
        <begin position="158"/>
        <end position="167"/>
    </location>
</feature>
<keyword evidence="1" id="KW-0479">Metal-binding</keyword>